<name>A0A0P1ALH2_PLAHL</name>
<protein>
    <submittedName>
        <fullName evidence="1">Uncharacterized protein</fullName>
    </submittedName>
</protein>
<accession>A0A0P1ALH2</accession>
<keyword evidence="2" id="KW-1185">Reference proteome</keyword>
<sequence length="132" mass="14370">MWLPQAIRIRIAEPFHKEQLMSQSTWKCATSSWSTPGNGILGGRTIDSGVVDAVFVGSSLAGEGRNDASGRGRTILGCKLEHDREDEVNVHAAMSARCTETARLQAENQRLRDEGYQVQSAVAQRGSSLGFH</sequence>
<reference evidence="2" key="1">
    <citation type="submission" date="2014-09" db="EMBL/GenBank/DDBJ databases">
        <authorList>
            <person name="Sharma Rahul"/>
            <person name="Thines Marco"/>
        </authorList>
    </citation>
    <scope>NUCLEOTIDE SEQUENCE [LARGE SCALE GENOMIC DNA]</scope>
</reference>
<dbReference type="EMBL" id="CCYD01000610">
    <property type="protein sequence ID" value="CEG41849.1"/>
    <property type="molecule type" value="Genomic_DNA"/>
</dbReference>
<organism evidence="1 2">
    <name type="scientific">Plasmopara halstedii</name>
    <name type="common">Downy mildew of sunflower</name>
    <dbReference type="NCBI Taxonomy" id="4781"/>
    <lineage>
        <taxon>Eukaryota</taxon>
        <taxon>Sar</taxon>
        <taxon>Stramenopiles</taxon>
        <taxon>Oomycota</taxon>
        <taxon>Peronosporomycetes</taxon>
        <taxon>Peronosporales</taxon>
        <taxon>Peronosporaceae</taxon>
        <taxon>Plasmopara</taxon>
    </lineage>
</organism>
<evidence type="ECO:0000313" key="1">
    <source>
        <dbReference type="EMBL" id="CEG41849.1"/>
    </source>
</evidence>
<dbReference type="Proteomes" id="UP000054928">
    <property type="component" value="Unassembled WGS sequence"/>
</dbReference>
<dbReference type="RefSeq" id="XP_024578218.1">
    <property type="nucleotide sequence ID" value="XM_024727663.1"/>
</dbReference>
<evidence type="ECO:0000313" key="2">
    <source>
        <dbReference type="Proteomes" id="UP000054928"/>
    </source>
</evidence>
<dbReference type="GeneID" id="36407220"/>
<proteinExistence type="predicted"/>
<dbReference type="AlphaFoldDB" id="A0A0P1ALH2"/>